<dbReference type="Proteomes" id="UP001589783">
    <property type="component" value="Unassembled WGS sequence"/>
</dbReference>
<proteinExistence type="predicted"/>
<keyword evidence="2" id="KW-1185">Reference proteome</keyword>
<name>A0ABV6H6I0_9ACTN</name>
<protein>
    <submittedName>
        <fullName evidence="1">Uncharacterized protein</fullName>
    </submittedName>
</protein>
<comment type="caution">
    <text evidence="1">The sequence shown here is derived from an EMBL/GenBank/DDBJ whole genome shotgun (WGS) entry which is preliminary data.</text>
</comment>
<sequence length="90" mass="9497">MARPKFRRSHKGIGEILKSPEFAAQMTTMAEQIAAETDVPDGVDVLVEAYTTDRGAAAVIIADPAGMELQATDGVLTRAAARVGLEVKAK</sequence>
<gene>
    <name evidence="1" type="ORF">ACFFJD_06440</name>
</gene>
<evidence type="ECO:0000313" key="2">
    <source>
        <dbReference type="Proteomes" id="UP001589783"/>
    </source>
</evidence>
<dbReference type="RefSeq" id="WP_382362316.1">
    <property type="nucleotide sequence ID" value="NZ_JBHLWV010000016.1"/>
</dbReference>
<accession>A0ABV6H6I0</accession>
<dbReference type="EMBL" id="JBHLWV010000016">
    <property type="protein sequence ID" value="MFC0314487.1"/>
    <property type="molecule type" value="Genomic_DNA"/>
</dbReference>
<organism evidence="1 2">
    <name type="scientific">Gordonia phosphorivorans</name>
    <dbReference type="NCBI Taxonomy" id="1056982"/>
    <lineage>
        <taxon>Bacteria</taxon>
        <taxon>Bacillati</taxon>
        <taxon>Actinomycetota</taxon>
        <taxon>Actinomycetes</taxon>
        <taxon>Mycobacteriales</taxon>
        <taxon>Gordoniaceae</taxon>
        <taxon>Gordonia</taxon>
    </lineage>
</organism>
<evidence type="ECO:0000313" key="1">
    <source>
        <dbReference type="EMBL" id="MFC0314487.1"/>
    </source>
</evidence>
<reference evidence="1 2" key="1">
    <citation type="submission" date="2024-09" db="EMBL/GenBank/DDBJ databases">
        <authorList>
            <person name="Sun Q."/>
            <person name="Mori K."/>
        </authorList>
    </citation>
    <scope>NUCLEOTIDE SEQUENCE [LARGE SCALE GENOMIC DNA]</scope>
    <source>
        <strain evidence="1 2">CCM 7957</strain>
    </source>
</reference>